<dbReference type="Proteomes" id="UP000239326">
    <property type="component" value="Chromosome"/>
</dbReference>
<protein>
    <recommendedName>
        <fullName evidence="5">Transmembrane protein</fullName>
    </recommendedName>
</protein>
<evidence type="ECO:0000256" key="2">
    <source>
        <dbReference type="SAM" id="Phobius"/>
    </source>
</evidence>
<feature type="transmembrane region" description="Helical" evidence="2">
    <location>
        <begin position="28"/>
        <end position="49"/>
    </location>
</feature>
<dbReference type="KEGG" id="simp:C6571_16100"/>
<accession>A0A2S0N3V1</accession>
<dbReference type="OrthoDB" id="8565731at2"/>
<dbReference type="RefSeq" id="WP_106447587.1">
    <property type="nucleotide sequence ID" value="NZ_CP027669.1"/>
</dbReference>
<evidence type="ECO:0000256" key="1">
    <source>
        <dbReference type="SAM" id="MobiDB-lite"/>
    </source>
</evidence>
<sequence length="107" mass="11257">MYLIVIAWLYVVVLMAVAEATSTTGSVLGALITFALYGALPLSIVIYILGTPGRRRKIRAREVQERQMHERTVAAQAASQASAQPDAGSHAPGAAAGPATLPVREEA</sequence>
<organism evidence="3 4">
    <name type="scientific">Simplicispira suum</name>
    <dbReference type="NCBI Taxonomy" id="2109915"/>
    <lineage>
        <taxon>Bacteria</taxon>
        <taxon>Pseudomonadati</taxon>
        <taxon>Pseudomonadota</taxon>
        <taxon>Betaproteobacteria</taxon>
        <taxon>Burkholderiales</taxon>
        <taxon>Comamonadaceae</taxon>
        <taxon>Simplicispira</taxon>
    </lineage>
</organism>
<dbReference type="AlphaFoldDB" id="A0A2S0N3V1"/>
<dbReference type="EMBL" id="CP027669">
    <property type="protein sequence ID" value="AVO42613.1"/>
    <property type="molecule type" value="Genomic_DNA"/>
</dbReference>
<gene>
    <name evidence="3" type="ORF">C6571_16100</name>
</gene>
<reference evidence="3 4" key="1">
    <citation type="submission" date="2018-03" db="EMBL/GenBank/DDBJ databases">
        <title>Genome sequencing of Simplicispira sp.</title>
        <authorList>
            <person name="Kim S.-J."/>
            <person name="Heo J."/>
            <person name="Kwon S.-W."/>
        </authorList>
    </citation>
    <scope>NUCLEOTIDE SEQUENCE [LARGE SCALE GENOMIC DNA]</scope>
    <source>
        <strain evidence="3 4">SC1-8</strain>
    </source>
</reference>
<proteinExistence type="predicted"/>
<keyword evidence="2" id="KW-0472">Membrane</keyword>
<evidence type="ECO:0008006" key="5">
    <source>
        <dbReference type="Google" id="ProtNLM"/>
    </source>
</evidence>
<evidence type="ECO:0000313" key="3">
    <source>
        <dbReference type="EMBL" id="AVO42613.1"/>
    </source>
</evidence>
<feature type="region of interest" description="Disordered" evidence="1">
    <location>
        <begin position="64"/>
        <end position="107"/>
    </location>
</feature>
<keyword evidence="4" id="KW-1185">Reference proteome</keyword>
<evidence type="ECO:0000313" key="4">
    <source>
        <dbReference type="Proteomes" id="UP000239326"/>
    </source>
</evidence>
<keyword evidence="2" id="KW-1133">Transmembrane helix</keyword>
<name>A0A2S0N3V1_9BURK</name>
<feature type="compositionally biased region" description="Low complexity" evidence="1">
    <location>
        <begin position="74"/>
        <end position="99"/>
    </location>
</feature>
<keyword evidence="2" id="KW-0812">Transmembrane</keyword>